<reference evidence="2 3" key="1">
    <citation type="submission" date="2020-08" db="EMBL/GenBank/DDBJ databases">
        <title>Genomic Encyclopedia of Type Strains, Phase IV (KMG-V): Genome sequencing to study the core and pangenomes of soil and plant-associated prokaryotes.</title>
        <authorList>
            <person name="Whitman W."/>
        </authorList>
    </citation>
    <scope>NUCLEOTIDE SEQUENCE [LARGE SCALE GENOMIC DNA]</scope>
    <source>
        <strain evidence="2 3">JPY162</strain>
    </source>
</reference>
<protein>
    <submittedName>
        <fullName evidence="2">Thymidine kinase</fullName>
    </submittedName>
</protein>
<dbReference type="AlphaFoldDB" id="A0A7W8P305"/>
<dbReference type="Gene3D" id="3.40.50.300">
    <property type="entry name" value="P-loop containing nucleotide triphosphate hydrolases"/>
    <property type="match status" value="1"/>
</dbReference>
<evidence type="ECO:0000313" key="2">
    <source>
        <dbReference type="EMBL" id="MBB5400530.1"/>
    </source>
</evidence>
<proteinExistence type="predicted"/>
<accession>A0A7W8P305</accession>
<dbReference type="SUPFAM" id="SSF52540">
    <property type="entry name" value="P-loop containing nucleoside triphosphate hydrolases"/>
    <property type="match status" value="1"/>
</dbReference>
<keyword evidence="2" id="KW-0808">Transferase</keyword>
<name>A0A7W8P305_9BURK</name>
<dbReference type="CDD" id="cd00267">
    <property type="entry name" value="ABC_ATPase"/>
    <property type="match status" value="1"/>
</dbReference>
<organism evidence="2 3">
    <name type="scientific">Paraburkholderia youngii</name>
    <dbReference type="NCBI Taxonomy" id="2782701"/>
    <lineage>
        <taxon>Bacteria</taxon>
        <taxon>Pseudomonadati</taxon>
        <taxon>Pseudomonadota</taxon>
        <taxon>Betaproteobacteria</taxon>
        <taxon>Burkholderiales</taxon>
        <taxon>Burkholderiaceae</taxon>
        <taxon>Paraburkholderia</taxon>
    </lineage>
</organism>
<comment type="caution">
    <text evidence="2">The sequence shown here is derived from an EMBL/GenBank/DDBJ whole genome shotgun (WGS) entry which is preliminary data.</text>
</comment>
<keyword evidence="2" id="KW-0418">Kinase</keyword>
<dbReference type="GO" id="GO:0016887">
    <property type="term" value="F:ATP hydrolysis activity"/>
    <property type="evidence" value="ECO:0007669"/>
    <property type="project" value="InterPro"/>
</dbReference>
<dbReference type="Proteomes" id="UP000592820">
    <property type="component" value="Unassembled WGS sequence"/>
</dbReference>
<sequence length="354" mass="39891">MAMLTREQAIAGSPEDKERYLKWLFVPHRNLDRLSLAVNRRMTAGAGLSLTVIVGPTGAGKTTFGRMLLRDLLKRYQVQIQERRHIIPAVMSEVDPADNKGEINFALLYNRLCSDLMAPSALDMVAVREELDEPYDPVKRSRIEFERALKARELRHLILDEAVHFTNSKTDPLLYGDLLKSLSNRTGFNLLLLGAYGCEELAIASDQLGRRVGVVHYPRYQQTEEDAKEFGGFLKSYAAEMPYKFGIELTDHQIEYMLVGAVGIAGLAADVLKTACERCSVERYPKWSEAKLREAMPSKAAQQKIARTTIEGEVNVAPYLQTDKEVDYLTEGQVRAELRQEKVEREALNGRGGR</sequence>
<dbReference type="InterPro" id="IPR049945">
    <property type="entry name" value="AAA_22"/>
</dbReference>
<feature type="domain" description="ORC1/DEAH AAA+ ATPase" evidence="1">
    <location>
        <begin position="50"/>
        <end position="201"/>
    </location>
</feature>
<dbReference type="GO" id="GO:0016301">
    <property type="term" value="F:kinase activity"/>
    <property type="evidence" value="ECO:0007669"/>
    <property type="project" value="UniProtKB-KW"/>
</dbReference>
<gene>
    <name evidence="2" type="ORF">HDG41_002579</name>
</gene>
<dbReference type="RefSeq" id="WP_260332153.1">
    <property type="nucleotide sequence ID" value="NZ_JACHDE010000003.1"/>
</dbReference>
<evidence type="ECO:0000313" key="3">
    <source>
        <dbReference type="Proteomes" id="UP000592820"/>
    </source>
</evidence>
<evidence type="ECO:0000259" key="1">
    <source>
        <dbReference type="Pfam" id="PF13401"/>
    </source>
</evidence>
<dbReference type="EMBL" id="JACHDE010000003">
    <property type="protein sequence ID" value="MBB5400530.1"/>
    <property type="molecule type" value="Genomic_DNA"/>
</dbReference>
<dbReference type="InterPro" id="IPR027417">
    <property type="entry name" value="P-loop_NTPase"/>
</dbReference>
<dbReference type="Pfam" id="PF13401">
    <property type="entry name" value="AAA_22"/>
    <property type="match status" value="1"/>
</dbReference>